<dbReference type="PANTHER" id="PTHR13774">
    <property type="entry name" value="PHENAZINE BIOSYNTHESIS PROTEIN"/>
    <property type="match status" value="1"/>
</dbReference>
<comment type="similarity">
    <text evidence="1">Belongs to the PhzF family.</text>
</comment>
<dbReference type="EMBL" id="SEWF01000006">
    <property type="protein sequence ID" value="RYU96685.1"/>
    <property type="molecule type" value="Genomic_DNA"/>
</dbReference>
<dbReference type="Pfam" id="PF02567">
    <property type="entry name" value="PhzC-PhzF"/>
    <property type="match status" value="1"/>
</dbReference>
<dbReference type="PANTHER" id="PTHR13774:SF32">
    <property type="entry name" value="ANTISENSE-ENHANCING SEQUENCE 1"/>
    <property type="match status" value="1"/>
</dbReference>
<dbReference type="AlphaFoldDB" id="A0A4Q5M3G1"/>
<dbReference type="OrthoDB" id="9788221at2"/>
<dbReference type="InterPro" id="IPR003719">
    <property type="entry name" value="Phenazine_PhzF-like"/>
</dbReference>
<sequence length="339" mass="38448">MWTLTHFWGYFVDNKQIHLFYTSNSPFGLNFYIKTLFLPILNDIVMVVDFSIVDVFAEQKYQGNQLAVFHHANGLTDEQMLRIAREIGFQESTFIMSDKTVEGAYDVRIFTPEYEVPFAGHPTLGTAFVLMKESDTAITLNLKIGKVPVNVANETLWLEINNPTFGETFGTDLARLLGIQPEDIDETWPIQLVSTGLPYLIVPVKTLRAVQEVYLEDVAVKEWLTENKLYKTNSSDGLTVAFFVFTDETHAQVNHLHARMFCLENDKIVEDAATGSANACLLAYLLKHELPMIHKLVEQGYEMKRPSLINIKGELNQEGNYTLQVGGKVQLVAQGKWFV</sequence>
<dbReference type="GO" id="GO:0016853">
    <property type="term" value="F:isomerase activity"/>
    <property type="evidence" value="ECO:0007669"/>
    <property type="project" value="TreeGrafter"/>
</dbReference>
<dbReference type="Proteomes" id="UP000293162">
    <property type="component" value="Unassembled WGS sequence"/>
</dbReference>
<evidence type="ECO:0000313" key="3">
    <source>
        <dbReference type="EMBL" id="RYU96685.1"/>
    </source>
</evidence>
<evidence type="ECO:0000256" key="1">
    <source>
        <dbReference type="ARBA" id="ARBA00008270"/>
    </source>
</evidence>
<keyword evidence="4" id="KW-1185">Reference proteome</keyword>
<proteinExistence type="inferred from homology"/>
<dbReference type="NCBIfam" id="TIGR00654">
    <property type="entry name" value="PhzF_family"/>
    <property type="match status" value="1"/>
</dbReference>
<feature type="active site" evidence="2">
    <location>
        <position position="91"/>
    </location>
</feature>
<comment type="caution">
    <text evidence="3">The sequence shown here is derived from an EMBL/GenBank/DDBJ whole genome shotgun (WGS) entry which is preliminary data.</text>
</comment>
<dbReference type="SUPFAM" id="SSF54506">
    <property type="entry name" value="Diaminopimelate epimerase-like"/>
    <property type="match status" value="1"/>
</dbReference>
<name>A0A4Q5M3G1_9BACT</name>
<reference evidence="3 4" key="1">
    <citation type="submission" date="2019-02" db="EMBL/GenBank/DDBJ databases">
        <title>Bacterial novel species Emticicia sp. 17J42-9 isolated from soil.</title>
        <authorList>
            <person name="Jung H.-Y."/>
        </authorList>
    </citation>
    <scope>NUCLEOTIDE SEQUENCE [LARGE SCALE GENOMIC DNA]</scope>
    <source>
        <strain evidence="3 4">17J42-9</strain>
    </source>
</reference>
<dbReference type="GO" id="GO:0005737">
    <property type="term" value="C:cytoplasm"/>
    <property type="evidence" value="ECO:0007669"/>
    <property type="project" value="TreeGrafter"/>
</dbReference>
<dbReference type="Gene3D" id="3.10.310.10">
    <property type="entry name" value="Diaminopimelate Epimerase, Chain A, domain 1"/>
    <property type="match status" value="2"/>
</dbReference>
<organism evidence="3 4">
    <name type="scientific">Emticicia agri</name>
    <dbReference type="NCBI Taxonomy" id="2492393"/>
    <lineage>
        <taxon>Bacteria</taxon>
        <taxon>Pseudomonadati</taxon>
        <taxon>Bacteroidota</taxon>
        <taxon>Cytophagia</taxon>
        <taxon>Cytophagales</taxon>
        <taxon>Leadbetterellaceae</taxon>
        <taxon>Emticicia</taxon>
    </lineage>
</organism>
<evidence type="ECO:0000256" key="2">
    <source>
        <dbReference type="PIRSR" id="PIRSR016184-1"/>
    </source>
</evidence>
<dbReference type="PIRSF" id="PIRSF016184">
    <property type="entry name" value="PhzC_PhzF"/>
    <property type="match status" value="1"/>
</dbReference>
<accession>A0A4Q5M3G1</accession>
<protein>
    <submittedName>
        <fullName evidence="3">PhzF family phenazine biosynthesis protein</fullName>
    </submittedName>
</protein>
<gene>
    <name evidence="3" type="ORF">EWM59_05920</name>
</gene>
<evidence type="ECO:0000313" key="4">
    <source>
        <dbReference type="Proteomes" id="UP000293162"/>
    </source>
</evidence>